<dbReference type="GO" id="GO:0005783">
    <property type="term" value="C:endoplasmic reticulum"/>
    <property type="evidence" value="ECO:0000318"/>
    <property type="project" value="GO_Central"/>
</dbReference>
<name>A0A9R0JQ65_SPIOL</name>
<reference evidence="6" key="1">
    <citation type="journal article" date="2021" name="Nat. Commun.">
        <title>Genomic analyses provide insights into spinach domestication and the genetic basis of agronomic traits.</title>
        <authorList>
            <person name="Cai X."/>
            <person name="Sun X."/>
            <person name="Xu C."/>
            <person name="Sun H."/>
            <person name="Wang X."/>
            <person name="Ge C."/>
            <person name="Zhang Z."/>
            <person name="Wang Q."/>
            <person name="Fei Z."/>
            <person name="Jiao C."/>
            <person name="Wang Q."/>
        </authorList>
    </citation>
    <scope>NUCLEOTIDE SEQUENCE [LARGE SCALE GENOMIC DNA]</scope>
    <source>
        <strain evidence="6">cv. Varoflay</strain>
    </source>
</reference>
<reference evidence="7" key="2">
    <citation type="submission" date="2025-08" db="UniProtKB">
        <authorList>
            <consortium name="RefSeq"/>
        </authorList>
    </citation>
    <scope>IDENTIFICATION</scope>
    <source>
        <tissue evidence="7">Leaf</tissue>
    </source>
</reference>
<dbReference type="PROSITE" id="PS00018">
    <property type="entry name" value="EF_HAND_1"/>
    <property type="match status" value="3"/>
</dbReference>
<evidence type="ECO:0000256" key="2">
    <source>
        <dbReference type="ARBA" id="ARBA00022737"/>
    </source>
</evidence>
<dbReference type="PANTHER" id="PTHR10827:SF98">
    <property type="entry name" value="45 KDA CALCIUM-BINDING PROTEIN"/>
    <property type="match status" value="1"/>
</dbReference>
<dbReference type="AlphaFoldDB" id="A0A9R0JQ65"/>
<dbReference type="Pfam" id="PF13499">
    <property type="entry name" value="EF-hand_7"/>
    <property type="match status" value="1"/>
</dbReference>
<dbReference type="GO" id="GO:0005509">
    <property type="term" value="F:calcium ion binding"/>
    <property type="evidence" value="ECO:0000318"/>
    <property type="project" value="GO_Central"/>
</dbReference>
<evidence type="ECO:0000256" key="1">
    <source>
        <dbReference type="ARBA" id="ARBA00022723"/>
    </source>
</evidence>
<evidence type="ECO:0000256" key="3">
    <source>
        <dbReference type="ARBA" id="ARBA00022837"/>
    </source>
</evidence>
<feature type="chain" id="PRO_5040111131" description="EF-hand domain-containing protein" evidence="4">
    <location>
        <begin position="28"/>
        <end position="342"/>
    </location>
</feature>
<dbReference type="RefSeq" id="XP_021843055.1">
    <property type="nucleotide sequence ID" value="XM_021987363.2"/>
</dbReference>
<dbReference type="InterPro" id="IPR018247">
    <property type="entry name" value="EF_Hand_1_Ca_BS"/>
</dbReference>
<evidence type="ECO:0000259" key="5">
    <source>
        <dbReference type="PROSITE" id="PS50222"/>
    </source>
</evidence>
<dbReference type="GeneID" id="110783067"/>
<proteinExistence type="predicted"/>
<sequence>MAKGAVIYTLLTTAFVILILLPPSSRSHNGTSRHVRLFEGTYFDPLVTKIEHKVEEKGLNDHLSRDYVHEVVEVDVEVEEADKVYFGKDGKMNLTLRLTTLFPMIDNSPKDGYVEFRELGVWNIMQAKEGLDYSTRKELELNDKNKDGFISFNELFPQFSEEEIRINKTGHGETGWWMEQFRNADANQDGKLSLEELKDFLHPEESVNEKVEDWIMREKIRRMDWDKDGKLNFQEFRDNAYDIFKSYYHFSFDNDYVPSPELQFSNLDLNKDRFLTIQELKPIKQLLFPGVLDHASYYATYLMNEVDDNHDHKLTLGEILKHEDKFYKSVYVGDEEDDHDEL</sequence>
<gene>
    <name evidence="7" type="primary">LOC110783067</name>
</gene>
<dbReference type="InterPro" id="IPR011992">
    <property type="entry name" value="EF-hand-dom_pair"/>
</dbReference>
<organism evidence="6 7">
    <name type="scientific">Spinacia oleracea</name>
    <name type="common">Spinach</name>
    <dbReference type="NCBI Taxonomy" id="3562"/>
    <lineage>
        <taxon>Eukaryota</taxon>
        <taxon>Viridiplantae</taxon>
        <taxon>Streptophyta</taxon>
        <taxon>Embryophyta</taxon>
        <taxon>Tracheophyta</taxon>
        <taxon>Spermatophyta</taxon>
        <taxon>Magnoliopsida</taxon>
        <taxon>eudicotyledons</taxon>
        <taxon>Gunneridae</taxon>
        <taxon>Pentapetalae</taxon>
        <taxon>Caryophyllales</taxon>
        <taxon>Chenopodiaceae</taxon>
        <taxon>Chenopodioideae</taxon>
        <taxon>Anserineae</taxon>
        <taxon>Spinacia</taxon>
    </lineage>
</organism>
<evidence type="ECO:0000313" key="6">
    <source>
        <dbReference type="Proteomes" id="UP000813463"/>
    </source>
</evidence>
<dbReference type="PROSITE" id="PS50222">
    <property type="entry name" value="EF_HAND_2"/>
    <property type="match status" value="2"/>
</dbReference>
<evidence type="ECO:0000313" key="7">
    <source>
        <dbReference type="RefSeq" id="XP_021843055.1"/>
    </source>
</evidence>
<dbReference type="KEGG" id="soe:110783067"/>
<keyword evidence="1" id="KW-0479">Metal-binding</keyword>
<keyword evidence="4" id="KW-0732">Signal</keyword>
<dbReference type="Pfam" id="PF13202">
    <property type="entry name" value="EF-hand_5"/>
    <property type="match status" value="1"/>
</dbReference>
<dbReference type="SUPFAM" id="SSF47473">
    <property type="entry name" value="EF-hand"/>
    <property type="match status" value="2"/>
</dbReference>
<accession>A0A9R0JQ65</accession>
<feature type="domain" description="EF-hand" evidence="5">
    <location>
        <begin position="216"/>
        <end position="246"/>
    </location>
</feature>
<keyword evidence="6" id="KW-1185">Reference proteome</keyword>
<feature type="domain" description="EF-hand" evidence="5">
    <location>
        <begin position="172"/>
        <end position="207"/>
    </location>
</feature>
<protein>
    <recommendedName>
        <fullName evidence="5">EF-hand domain-containing protein</fullName>
    </recommendedName>
</protein>
<dbReference type="PANTHER" id="PTHR10827">
    <property type="entry name" value="RETICULOCALBIN"/>
    <property type="match status" value="1"/>
</dbReference>
<feature type="signal peptide" evidence="4">
    <location>
        <begin position="1"/>
        <end position="27"/>
    </location>
</feature>
<keyword evidence="3" id="KW-0106">Calcium</keyword>
<dbReference type="InterPro" id="IPR002048">
    <property type="entry name" value="EF_hand_dom"/>
</dbReference>
<dbReference type="Gene3D" id="1.10.238.10">
    <property type="entry name" value="EF-hand"/>
    <property type="match status" value="2"/>
</dbReference>
<dbReference type="SMART" id="SM00054">
    <property type="entry name" value="EFh"/>
    <property type="match status" value="3"/>
</dbReference>
<dbReference type="Proteomes" id="UP000813463">
    <property type="component" value="Chromosome 3"/>
</dbReference>
<keyword evidence="2" id="KW-0677">Repeat</keyword>
<dbReference type="OrthoDB" id="293868at2759"/>
<evidence type="ECO:0000256" key="4">
    <source>
        <dbReference type="SAM" id="SignalP"/>
    </source>
</evidence>